<dbReference type="PROSITE" id="PS50110">
    <property type="entry name" value="RESPONSE_REGULATORY"/>
    <property type="match status" value="1"/>
</dbReference>
<dbReference type="SUPFAM" id="SSF52172">
    <property type="entry name" value="CheY-like"/>
    <property type="match status" value="1"/>
</dbReference>
<keyword evidence="2" id="KW-0902">Two-component regulatory system</keyword>
<evidence type="ECO:0000256" key="1">
    <source>
        <dbReference type="ARBA" id="ARBA00022553"/>
    </source>
</evidence>
<name>A0A9D9DF76_9FIRM</name>
<evidence type="ECO:0000256" key="3">
    <source>
        <dbReference type="ARBA" id="ARBA00023015"/>
    </source>
</evidence>
<gene>
    <name evidence="10" type="ORF">IAC61_02655</name>
</gene>
<dbReference type="SMART" id="SM00862">
    <property type="entry name" value="Trans_reg_C"/>
    <property type="match status" value="1"/>
</dbReference>
<keyword evidence="3" id="KW-0805">Transcription regulation</keyword>
<dbReference type="GO" id="GO:0000976">
    <property type="term" value="F:transcription cis-regulatory region binding"/>
    <property type="evidence" value="ECO:0007669"/>
    <property type="project" value="TreeGrafter"/>
</dbReference>
<dbReference type="GO" id="GO:0005829">
    <property type="term" value="C:cytosol"/>
    <property type="evidence" value="ECO:0007669"/>
    <property type="project" value="TreeGrafter"/>
</dbReference>
<evidence type="ECO:0000256" key="4">
    <source>
        <dbReference type="ARBA" id="ARBA00023125"/>
    </source>
</evidence>
<reference evidence="10" key="1">
    <citation type="submission" date="2020-10" db="EMBL/GenBank/DDBJ databases">
        <authorList>
            <person name="Gilroy R."/>
        </authorList>
    </citation>
    <scope>NUCLEOTIDE SEQUENCE</scope>
    <source>
        <strain evidence="10">17113</strain>
    </source>
</reference>
<dbReference type="Proteomes" id="UP000823634">
    <property type="component" value="Unassembled WGS sequence"/>
</dbReference>
<evidence type="ECO:0000259" key="8">
    <source>
        <dbReference type="PROSITE" id="PS50110"/>
    </source>
</evidence>
<feature type="DNA-binding region" description="OmpR/PhoB-type" evidence="7">
    <location>
        <begin position="128"/>
        <end position="223"/>
    </location>
</feature>
<feature type="domain" description="OmpR/PhoB-type" evidence="9">
    <location>
        <begin position="128"/>
        <end position="223"/>
    </location>
</feature>
<feature type="domain" description="Response regulatory" evidence="8">
    <location>
        <begin position="6"/>
        <end position="122"/>
    </location>
</feature>
<dbReference type="PROSITE" id="PS51755">
    <property type="entry name" value="OMPR_PHOB"/>
    <property type="match status" value="1"/>
</dbReference>
<dbReference type="Pfam" id="PF00486">
    <property type="entry name" value="Trans_reg_C"/>
    <property type="match status" value="1"/>
</dbReference>
<dbReference type="GO" id="GO:0006355">
    <property type="term" value="P:regulation of DNA-templated transcription"/>
    <property type="evidence" value="ECO:0007669"/>
    <property type="project" value="InterPro"/>
</dbReference>
<organism evidence="10 11">
    <name type="scientific">Candidatus Alloenteromonas pullistercoris</name>
    <dbReference type="NCBI Taxonomy" id="2840785"/>
    <lineage>
        <taxon>Bacteria</taxon>
        <taxon>Bacillati</taxon>
        <taxon>Bacillota</taxon>
        <taxon>Bacillota incertae sedis</taxon>
        <taxon>Candidatus Alloenteromonas</taxon>
    </lineage>
</organism>
<evidence type="ECO:0000256" key="7">
    <source>
        <dbReference type="PROSITE-ProRule" id="PRU01091"/>
    </source>
</evidence>
<dbReference type="Gene3D" id="3.40.50.2300">
    <property type="match status" value="1"/>
</dbReference>
<dbReference type="InterPro" id="IPR011006">
    <property type="entry name" value="CheY-like_superfamily"/>
</dbReference>
<dbReference type="CDD" id="cd00383">
    <property type="entry name" value="trans_reg_C"/>
    <property type="match status" value="1"/>
</dbReference>
<evidence type="ECO:0000256" key="5">
    <source>
        <dbReference type="ARBA" id="ARBA00023163"/>
    </source>
</evidence>
<protein>
    <submittedName>
        <fullName evidence="10">Response regulator transcription factor</fullName>
    </submittedName>
</protein>
<evidence type="ECO:0000256" key="6">
    <source>
        <dbReference type="PROSITE-ProRule" id="PRU00169"/>
    </source>
</evidence>
<dbReference type="GO" id="GO:0000156">
    <property type="term" value="F:phosphorelay response regulator activity"/>
    <property type="evidence" value="ECO:0007669"/>
    <property type="project" value="TreeGrafter"/>
</dbReference>
<keyword evidence="5" id="KW-0804">Transcription</keyword>
<dbReference type="InterPro" id="IPR016032">
    <property type="entry name" value="Sig_transdc_resp-reg_C-effctor"/>
</dbReference>
<dbReference type="SMART" id="SM00448">
    <property type="entry name" value="REC"/>
    <property type="match status" value="1"/>
</dbReference>
<dbReference type="AlphaFoldDB" id="A0A9D9DF76"/>
<dbReference type="Pfam" id="PF00072">
    <property type="entry name" value="Response_reg"/>
    <property type="match status" value="1"/>
</dbReference>
<dbReference type="PANTHER" id="PTHR48111">
    <property type="entry name" value="REGULATOR OF RPOS"/>
    <property type="match status" value="1"/>
</dbReference>
<evidence type="ECO:0000313" key="10">
    <source>
        <dbReference type="EMBL" id="MBO8426206.1"/>
    </source>
</evidence>
<dbReference type="SUPFAM" id="SSF46894">
    <property type="entry name" value="C-terminal effector domain of the bipartite response regulators"/>
    <property type="match status" value="1"/>
</dbReference>
<dbReference type="EMBL" id="JADINA010000019">
    <property type="protein sequence ID" value="MBO8426206.1"/>
    <property type="molecule type" value="Genomic_DNA"/>
</dbReference>
<dbReference type="InterPro" id="IPR001867">
    <property type="entry name" value="OmpR/PhoB-type_DNA-bd"/>
</dbReference>
<dbReference type="Gene3D" id="1.10.10.10">
    <property type="entry name" value="Winged helix-like DNA-binding domain superfamily/Winged helix DNA-binding domain"/>
    <property type="match status" value="1"/>
</dbReference>
<reference evidence="10" key="2">
    <citation type="journal article" date="2021" name="PeerJ">
        <title>Extensive microbial diversity within the chicken gut microbiome revealed by metagenomics and culture.</title>
        <authorList>
            <person name="Gilroy R."/>
            <person name="Ravi A."/>
            <person name="Getino M."/>
            <person name="Pursley I."/>
            <person name="Horton D.L."/>
            <person name="Alikhan N.F."/>
            <person name="Baker D."/>
            <person name="Gharbi K."/>
            <person name="Hall N."/>
            <person name="Watson M."/>
            <person name="Adriaenssens E.M."/>
            <person name="Foster-Nyarko E."/>
            <person name="Jarju S."/>
            <person name="Secka A."/>
            <person name="Antonio M."/>
            <person name="Oren A."/>
            <person name="Chaudhuri R.R."/>
            <person name="La Ragione R."/>
            <person name="Hildebrand F."/>
            <person name="Pallen M.J."/>
        </authorList>
    </citation>
    <scope>NUCLEOTIDE SEQUENCE</scope>
    <source>
        <strain evidence="10">17113</strain>
    </source>
</reference>
<dbReference type="InterPro" id="IPR039420">
    <property type="entry name" value="WalR-like"/>
</dbReference>
<comment type="caution">
    <text evidence="10">The sequence shown here is derived from an EMBL/GenBank/DDBJ whole genome shotgun (WGS) entry which is preliminary data.</text>
</comment>
<sequence>MEEGKLIYCVDDDADIRSVYECALPLGGFRFKTLASGSELWAALSEGKCDLLLLDLMLPGEDGFDLLSRLKQDARYLDIPVIVVSAKSGETDTVKGLDLGAADYIDKPFKVMELLARIKANLRKSGPSSAISYKGISYDPSRKSFSANGENMKLTNKERQILELLFSFRGKLVKKDDLVKAVWPDAVDIETRTVDVHISMVRRKLSPLGIDIKTIRSLGYILE</sequence>
<accession>A0A9D9DF76</accession>
<keyword evidence="1 6" id="KW-0597">Phosphoprotein</keyword>
<dbReference type="InterPro" id="IPR036388">
    <property type="entry name" value="WH-like_DNA-bd_sf"/>
</dbReference>
<dbReference type="GO" id="GO:0032993">
    <property type="term" value="C:protein-DNA complex"/>
    <property type="evidence" value="ECO:0007669"/>
    <property type="project" value="TreeGrafter"/>
</dbReference>
<evidence type="ECO:0000259" key="9">
    <source>
        <dbReference type="PROSITE" id="PS51755"/>
    </source>
</evidence>
<evidence type="ECO:0000256" key="2">
    <source>
        <dbReference type="ARBA" id="ARBA00023012"/>
    </source>
</evidence>
<evidence type="ECO:0000313" key="11">
    <source>
        <dbReference type="Proteomes" id="UP000823634"/>
    </source>
</evidence>
<dbReference type="PANTHER" id="PTHR48111:SF40">
    <property type="entry name" value="PHOSPHATE REGULON TRANSCRIPTIONAL REGULATORY PROTEIN PHOB"/>
    <property type="match status" value="1"/>
</dbReference>
<dbReference type="InterPro" id="IPR001789">
    <property type="entry name" value="Sig_transdc_resp-reg_receiver"/>
</dbReference>
<proteinExistence type="predicted"/>
<keyword evidence="4 7" id="KW-0238">DNA-binding</keyword>
<feature type="modified residue" description="4-aspartylphosphate" evidence="6">
    <location>
        <position position="55"/>
    </location>
</feature>